<evidence type="ECO:0000313" key="5">
    <source>
        <dbReference type="Proteomes" id="UP001061958"/>
    </source>
</evidence>
<sequence length="102" mass="11755">MVLQGRNLLRTLFHCRRTKVQNRRFQSSSDSVKTERQKINQETPDGEKNHSQKQSEGSTEVDGETVEMWNHDAPSGPEWGGPRGYEPTKFGDWSKNCRVSDF</sequence>
<feature type="region of interest" description="Disordered" evidence="3">
    <location>
        <begin position="22"/>
        <end position="102"/>
    </location>
</feature>
<evidence type="ECO:0000256" key="2">
    <source>
        <dbReference type="ARBA" id="ARBA00022170"/>
    </source>
</evidence>
<dbReference type="Pfam" id="PF07896">
    <property type="entry name" value="DUF1674"/>
    <property type="match status" value="1"/>
</dbReference>
<dbReference type="PANTHER" id="PTHR28524:SF3">
    <property type="entry name" value="SUCCINATE DEHYDROGENASE ASSEMBLY FACTOR 4, MITOCHONDRIAL"/>
    <property type="match status" value="1"/>
</dbReference>
<gene>
    <name evidence="4" type="ORF">GpartN1_g95.t1</name>
</gene>
<evidence type="ECO:0000313" key="4">
    <source>
        <dbReference type="EMBL" id="GJQ08304.1"/>
    </source>
</evidence>
<evidence type="ECO:0000256" key="1">
    <source>
        <dbReference type="ARBA" id="ARBA00005701"/>
    </source>
</evidence>
<reference evidence="4" key="2">
    <citation type="submission" date="2022-01" db="EMBL/GenBank/DDBJ databases">
        <authorList>
            <person name="Hirooka S."/>
            <person name="Miyagishima S.Y."/>
        </authorList>
    </citation>
    <scope>NUCLEOTIDE SEQUENCE</scope>
    <source>
        <strain evidence="4">NBRC 102759</strain>
    </source>
</reference>
<dbReference type="InterPro" id="IPR012875">
    <property type="entry name" value="SDHF4"/>
</dbReference>
<comment type="similarity">
    <text evidence="1">Belongs to the SDHAF4 family.</text>
</comment>
<organism evidence="4 5">
    <name type="scientific">Galdieria partita</name>
    <dbReference type="NCBI Taxonomy" id="83374"/>
    <lineage>
        <taxon>Eukaryota</taxon>
        <taxon>Rhodophyta</taxon>
        <taxon>Bangiophyceae</taxon>
        <taxon>Galdieriales</taxon>
        <taxon>Galdieriaceae</taxon>
        <taxon>Galdieria</taxon>
    </lineage>
</organism>
<name>A0A9C7UM60_9RHOD</name>
<keyword evidence="5" id="KW-1185">Reference proteome</keyword>
<proteinExistence type="inferred from homology"/>
<dbReference type="EMBL" id="BQMJ01000001">
    <property type="protein sequence ID" value="GJQ08304.1"/>
    <property type="molecule type" value="Genomic_DNA"/>
</dbReference>
<comment type="caution">
    <text evidence="4">The sequence shown here is derived from an EMBL/GenBank/DDBJ whole genome shotgun (WGS) entry which is preliminary data.</text>
</comment>
<dbReference type="AlphaFoldDB" id="A0A9C7UM60"/>
<protein>
    <recommendedName>
        <fullName evidence="2">Succinate dehydrogenase assembly factor 4, mitochondrial</fullName>
    </recommendedName>
</protein>
<accession>A0A9C7UM60</accession>
<dbReference type="OrthoDB" id="201362at2759"/>
<dbReference type="GO" id="GO:0034553">
    <property type="term" value="P:mitochondrial respiratory chain complex II assembly"/>
    <property type="evidence" value="ECO:0007669"/>
    <property type="project" value="TreeGrafter"/>
</dbReference>
<dbReference type="PANTHER" id="PTHR28524">
    <property type="entry name" value="SUCCINATE DEHYDROGENASE ASSEMBLY FACTOR 4, MITOCHONDRIAL"/>
    <property type="match status" value="1"/>
</dbReference>
<evidence type="ECO:0000256" key="3">
    <source>
        <dbReference type="SAM" id="MobiDB-lite"/>
    </source>
</evidence>
<dbReference type="GO" id="GO:0005739">
    <property type="term" value="C:mitochondrion"/>
    <property type="evidence" value="ECO:0007669"/>
    <property type="project" value="TreeGrafter"/>
</dbReference>
<reference evidence="4" key="1">
    <citation type="journal article" date="2022" name="Proc. Natl. Acad. Sci. U.S.A.">
        <title>Life cycle and functional genomics of the unicellular red alga Galdieria for elucidating algal and plant evolution and industrial use.</title>
        <authorList>
            <person name="Hirooka S."/>
            <person name="Itabashi T."/>
            <person name="Ichinose T.M."/>
            <person name="Onuma R."/>
            <person name="Fujiwara T."/>
            <person name="Yamashita S."/>
            <person name="Jong L.W."/>
            <person name="Tomita R."/>
            <person name="Iwane A.H."/>
            <person name="Miyagishima S.Y."/>
        </authorList>
    </citation>
    <scope>NUCLEOTIDE SEQUENCE</scope>
    <source>
        <strain evidence="4">NBRC 102759</strain>
    </source>
</reference>
<feature type="compositionally biased region" description="Basic and acidic residues" evidence="3">
    <location>
        <begin position="32"/>
        <end position="50"/>
    </location>
</feature>
<dbReference type="Proteomes" id="UP001061958">
    <property type="component" value="Unassembled WGS sequence"/>
</dbReference>